<feature type="compositionally biased region" description="Low complexity" evidence="1">
    <location>
        <begin position="222"/>
        <end position="238"/>
    </location>
</feature>
<feature type="compositionally biased region" description="Polar residues" evidence="1">
    <location>
        <begin position="239"/>
        <end position="257"/>
    </location>
</feature>
<feature type="compositionally biased region" description="Polar residues" evidence="1">
    <location>
        <begin position="52"/>
        <end position="72"/>
    </location>
</feature>
<evidence type="ECO:0000256" key="1">
    <source>
        <dbReference type="SAM" id="MobiDB-lite"/>
    </source>
</evidence>
<feature type="compositionally biased region" description="Polar residues" evidence="1">
    <location>
        <begin position="174"/>
        <end position="195"/>
    </location>
</feature>
<sequence length="356" mass="37434">MRVVPRKSEAPHSSADGQYSAGNSDHRARHSTSSYVAAPASSSVGGFYQTYVAPTSENPSNIRDSFYSTGSHDTPVPPNHLVVKTSIERYSTHVIGTQGALQSVTSATVSQPRSYTVPRPEDVANNVSSAYGSQSSGAIPESNPSADSDRARRKPARDAWYAGPLNDDWKERNSNYLSENNNGAGSSNVQPNTVTGIPYGSGDSSIPLVEGKVTNYARHSNHNNPSSSVPAASGSSSNPQQSTMWTIPHGTSGSSYPDSKGKGIDTQPEINTSVFGTFTNIAGNHQGGSAYIGGQTFHSTNAGTQEDTVVPEFLQAPPHGSTSGPDEHAKSKRGKKPKLVSSGWLGGSGKSGKKRR</sequence>
<feature type="region of interest" description="Disordered" evidence="1">
    <location>
        <begin position="294"/>
        <end position="356"/>
    </location>
</feature>
<dbReference type="RefSeq" id="XP_066803859.1">
    <property type="nucleotide sequence ID" value="XM_066945170.1"/>
</dbReference>
<accession>A0AAW0YRE1</accession>
<dbReference type="Proteomes" id="UP001388673">
    <property type="component" value="Unassembled WGS sequence"/>
</dbReference>
<evidence type="ECO:0000313" key="3">
    <source>
        <dbReference type="Proteomes" id="UP001388673"/>
    </source>
</evidence>
<feature type="region of interest" description="Disordered" evidence="1">
    <location>
        <begin position="51"/>
        <end position="78"/>
    </location>
</feature>
<comment type="caution">
    <text evidence="2">The sequence shown here is derived from an EMBL/GenBank/DDBJ whole genome shotgun (WGS) entry which is preliminary data.</text>
</comment>
<organism evidence="2 3">
    <name type="scientific">Kwoniella newhampshirensis</name>
    <dbReference type="NCBI Taxonomy" id="1651941"/>
    <lineage>
        <taxon>Eukaryota</taxon>
        <taxon>Fungi</taxon>
        <taxon>Dikarya</taxon>
        <taxon>Basidiomycota</taxon>
        <taxon>Agaricomycotina</taxon>
        <taxon>Tremellomycetes</taxon>
        <taxon>Tremellales</taxon>
        <taxon>Cryptococcaceae</taxon>
        <taxon>Kwoniella</taxon>
    </lineage>
</organism>
<feature type="compositionally biased region" description="Polar residues" evidence="1">
    <location>
        <begin position="296"/>
        <end position="307"/>
    </location>
</feature>
<feature type="compositionally biased region" description="Polar residues" evidence="1">
    <location>
        <begin position="101"/>
        <end position="114"/>
    </location>
</feature>
<feature type="compositionally biased region" description="Basic and acidic residues" evidence="1">
    <location>
        <begin position="1"/>
        <end position="10"/>
    </location>
</feature>
<feature type="region of interest" description="Disordered" evidence="1">
    <location>
        <begin position="101"/>
        <end position="200"/>
    </location>
</feature>
<reference evidence="2 3" key="1">
    <citation type="journal article" date="2024" name="bioRxiv">
        <title>Comparative genomics of Cryptococcus and Kwoniella reveals pathogenesis evolution and contrasting karyotype dynamics via intercentromeric recombination or chromosome fusion.</title>
        <authorList>
            <person name="Coelho M.A."/>
            <person name="David-Palma M."/>
            <person name="Shea T."/>
            <person name="Bowers K."/>
            <person name="McGinley-Smith S."/>
            <person name="Mohammad A.W."/>
            <person name="Gnirke A."/>
            <person name="Yurkov A.M."/>
            <person name="Nowrousian M."/>
            <person name="Sun S."/>
            <person name="Cuomo C.A."/>
            <person name="Heitman J."/>
        </authorList>
    </citation>
    <scope>NUCLEOTIDE SEQUENCE [LARGE SCALE GENOMIC DNA]</scope>
    <source>
        <strain evidence="2 3">CBS 13917</strain>
    </source>
</reference>
<feature type="compositionally biased region" description="Polar residues" evidence="1">
    <location>
        <begin position="125"/>
        <end position="146"/>
    </location>
</feature>
<name>A0AAW0YRE1_9TREE</name>
<evidence type="ECO:0000313" key="2">
    <source>
        <dbReference type="EMBL" id="KAK8861234.1"/>
    </source>
</evidence>
<keyword evidence="3" id="KW-1185">Reference proteome</keyword>
<dbReference type="GeneID" id="92179312"/>
<proteinExistence type="predicted"/>
<dbReference type="AlphaFoldDB" id="A0AAW0YRE1"/>
<dbReference type="KEGG" id="kne:92179312"/>
<feature type="region of interest" description="Disordered" evidence="1">
    <location>
        <begin position="1"/>
        <end position="36"/>
    </location>
</feature>
<feature type="region of interest" description="Disordered" evidence="1">
    <location>
        <begin position="217"/>
        <end position="267"/>
    </location>
</feature>
<protein>
    <submittedName>
        <fullName evidence="2">Uncharacterized protein</fullName>
    </submittedName>
</protein>
<dbReference type="EMBL" id="JBCAWK010000004">
    <property type="protein sequence ID" value="KAK8861234.1"/>
    <property type="molecule type" value="Genomic_DNA"/>
</dbReference>
<gene>
    <name evidence="2" type="ORF">IAR55_002053</name>
</gene>